<dbReference type="GO" id="GO:0008720">
    <property type="term" value="F:D-lactate dehydrogenase (NAD+) activity"/>
    <property type="evidence" value="ECO:0007669"/>
    <property type="project" value="TreeGrafter"/>
</dbReference>
<dbReference type="RefSeq" id="WP_184733001.1">
    <property type="nucleotide sequence ID" value="NZ_JACHIW010000003.1"/>
</dbReference>
<dbReference type="Pfam" id="PF02913">
    <property type="entry name" value="FAD-oxidase_C"/>
    <property type="match status" value="1"/>
</dbReference>
<accession>A0A840QKD9</accession>
<protein>
    <recommendedName>
        <fullName evidence="7">D-lactate dehydrogenase (cytochrome)</fullName>
        <ecNumber evidence="7">1.1.2.4</ecNumber>
    </recommendedName>
</protein>
<reference evidence="9 10" key="1">
    <citation type="submission" date="2020-08" db="EMBL/GenBank/DDBJ databases">
        <title>Sequencing the genomes of 1000 actinobacteria strains.</title>
        <authorList>
            <person name="Klenk H.-P."/>
        </authorList>
    </citation>
    <scope>NUCLEOTIDE SEQUENCE [LARGE SCALE GENOMIC DNA]</scope>
    <source>
        <strain evidence="9 10">DSM 45584</strain>
    </source>
</reference>
<dbReference type="Gene3D" id="3.30.465.10">
    <property type="match status" value="1"/>
</dbReference>
<dbReference type="InterPro" id="IPR016164">
    <property type="entry name" value="FAD-linked_Oxase-like_C"/>
</dbReference>
<evidence type="ECO:0000259" key="8">
    <source>
        <dbReference type="PROSITE" id="PS51387"/>
    </source>
</evidence>
<dbReference type="AlphaFoldDB" id="A0A840QKD9"/>
<dbReference type="InterPro" id="IPR016166">
    <property type="entry name" value="FAD-bd_PCMH"/>
</dbReference>
<dbReference type="Pfam" id="PF01565">
    <property type="entry name" value="FAD_binding_4"/>
    <property type="match status" value="1"/>
</dbReference>
<dbReference type="InterPro" id="IPR016169">
    <property type="entry name" value="FAD-bd_PCMH_sub2"/>
</dbReference>
<organism evidence="9 10">
    <name type="scientific">Saccharopolyspora phatthalungensis</name>
    <dbReference type="NCBI Taxonomy" id="664693"/>
    <lineage>
        <taxon>Bacteria</taxon>
        <taxon>Bacillati</taxon>
        <taxon>Actinomycetota</taxon>
        <taxon>Actinomycetes</taxon>
        <taxon>Pseudonocardiales</taxon>
        <taxon>Pseudonocardiaceae</taxon>
        <taxon>Saccharopolyspora</taxon>
    </lineage>
</organism>
<dbReference type="EMBL" id="JACHIW010000003">
    <property type="protein sequence ID" value="MBB5159939.1"/>
    <property type="molecule type" value="Genomic_DNA"/>
</dbReference>
<evidence type="ECO:0000313" key="10">
    <source>
        <dbReference type="Proteomes" id="UP000584374"/>
    </source>
</evidence>
<comment type="cofactor">
    <cofactor evidence="1">
        <name>FAD</name>
        <dbReference type="ChEBI" id="CHEBI:57692"/>
    </cofactor>
</comment>
<dbReference type="PANTHER" id="PTHR11748:SF111">
    <property type="entry name" value="D-LACTATE DEHYDROGENASE, MITOCHONDRIAL-RELATED"/>
    <property type="match status" value="1"/>
</dbReference>
<keyword evidence="3" id="KW-0285">Flavoprotein</keyword>
<comment type="caution">
    <text evidence="9">The sequence shown here is derived from an EMBL/GenBank/DDBJ whole genome shotgun (WGS) entry which is preliminary data.</text>
</comment>
<dbReference type="SUPFAM" id="SSF56176">
    <property type="entry name" value="FAD-binding/transporter-associated domain-like"/>
    <property type="match status" value="1"/>
</dbReference>
<dbReference type="PANTHER" id="PTHR11748">
    <property type="entry name" value="D-LACTATE DEHYDROGENASE"/>
    <property type="match status" value="1"/>
</dbReference>
<evidence type="ECO:0000256" key="4">
    <source>
        <dbReference type="ARBA" id="ARBA00022827"/>
    </source>
</evidence>
<dbReference type="GO" id="GO:0071949">
    <property type="term" value="F:FAD binding"/>
    <property type="evidence" value="ECO:0007669"/>
    <property type="project" value="InterPro"/>
</dbReference>
<evidence type="ECO:0000256" key="5">
    <source>
        <dbReference type="ARBA" id="ARBA00022946"/>
    </source>
</evidence>
<dbReference type="GO" id="GO:0004458">
    <property type="term" value="F:D-lactate dehydrogenase (cytochrome) activity"/>
    <property type="evidence" value="ECO:0007669"/>
    <property type="project" value="UniProtKB-EC"/>
</dbReference>
<sequence>MRKWLRRTGLNEAAATGSLATLRRALAGDGSLLDRATDRLSYAHDASHFHLVPTAVATPNDAAAVGRLFAAAKAVGIALTFRSGGTSLSGQAGTTGILVDTRSRFRSIEVLDDGLRVRVGPGATIRQVNARLARYGRKLGPDPASEIACTLGGAVANNSSGMACGTTANSYATLESMVLVLPSGTVIDTGAPDADDKLRACEPALYAGLGRLRDQVRHSPVLRERIEQQFAMKNTMGYGINSLLDFSLPAEILAHLVVGSEGTLAFIASIVMRTVPVLPHTRTGLLVFDDLAAATGALPGLVASGPVSIELLDATSLRVGQRDPAADELLRTLAVDKHAALLVEYQAATRADVDELAETARPALEALPIIGPRTHRVGDP</sequence>
<dbReference type="Gene3D" id="3.30.43.10">
    <property type="entry name" value="Uridine Diphospho-n-acetylenolpyruvylglucosamine Reductase, domain 2"/>
    <property type="match status" value="1"/>
</dbReference>
<keyword evidence="5" id="KW-0809">Transit peptide</keyword>
<evidence type="ECO:0000256" key="3">
    <source>
        <dbReference type="ARBA" id="ARBA00022630"/>
    </source>
</evidence>
<keyword evidence="6" id="KW-0560">Oxidoreductase</keyword>
<evidence type="ECO:0000256" key="2">
    <source>
        <dbReference type="ARBA" id="ARBA00008000"/>
    </source>
</evidence>
<comment type="similarity">
    <text evidence="2">Belongs to the FAD-binding oxidoreductase/transferase type 4 family.</text>
</comment>
<dbReference type="EC" id="1.1.2.4" evidence="7"/>
<dbReference type="InterPro" id="IPR016167">
    <property type="entry name" value="FAD-bd_PCMH_sub1"/>
</dbReference>
<proteinExistence type="inferred from homology"/>
<keyword evidence="4" id="KW-0274">FAD</keyword>
<evidence type="ECO:0000256" key="1">
    <source>
        <dbReference type="ARBA" id="ARBA00001974"/>
    </source>
</evidence>
<dbReference type="InterPro" id="IPR004113">
    <property type="entry name" value="FAD-bd_oxidored_4_C"/>
</dbReference>
<dbReference type="Proteomes" id="UP000584374">
    <property type="component" value="Unassembled WGS sequence"/>
</dbReference>
<dbReference type="GO" id="GO:1903457">
    <property type="term" value="P:lactate catabolic process"/>
    <property type="evidence" value="ECO:0007669"/>
    <property type="project" value="TreeGrafter"/>
</dbReference>
<keyword evidence="10" id="KW-1185">Reference proteome</keyword>
<evidence type="ECO:0000256" key="6">
    <source>
        <dbReference type="ARBA" id="ARBA00023002"/>
    </source>
</evidence>
<dbReference type="PROSITE" id="PS51387">
    <property type="entry name" value="FAD_PCMH"/>
    <property type="match status" value="1"/>
</dbReference>
<feature type="domain" description="FAD-binding PCMH-type" evidence="8">
    <location>
        <begin position="49"/>
        <end position="277"/>
    </location>
</feature>
<dbReference type="InterPro" id="IPR006094">
    <property type="entry name" value="Oxid_FAD_bind_N"/>
</dbReference>
<evidence type="ECO:0000313" key="9">
    <source>
        <dbReference type="EMBL" id="MBB5159939.1"/>
    </source>
</evidence>
<name>A0A840QKD9_9PSEU</name>
<evidence type="ECO:0000256" key="7">
    <source>
        <dbReference type="ARBA" id="ARBA00038897"/>
    </source>
</evidence>
<dbReference type="InterPro" id="IPR036318">
    <property type="entry name" value="FAD-bd_PCMH-like_sf"/>
</dbReference>
<gene>
    <name evidence="9" type="ORF">BJ970_007539</name>
</gene>
<dbReference type="SUPFAM" id="SSF55103">
    <property type="entry name" value="FAD-linked oxidases, C-terminal domain"/>
    <property type="match status" value="1"/>
</dbReference>